<protein>
    <submittedName>
        <fullName evidence="1">Uncharacterized protein</fullName>
    </submittedName>
</protein>
<reference evidence="2" key="1">
    <citation type="journal article" date="2017" name="Nat. Ecol. Evol.">
        <title>Genome expansion and lineage-specific genetic innovations in the forest pathogenic fungi Armillaria.</title>
        <authorList>
            <person name="Sipos G."/>
            <person name="Prasanna A.N."/>
            <person name="Walter M.C."/>
            <person name="O'Connor E."/>
            <person name="Balint B."/>
            <person name="Krizsan K."/>
            <person name="Kiss B."/>
            <person name="Hess J."/>
            <person name="Varga T."/>
            <person name="Slot J."/>
            <person name="Riley R."/>
            <person name="Boka B."/>
            <person name="Rigling D."/>
            <person name="Barry K."/>
            <person name="Lee J."/>
            <person name="Mihaltcheva S."/>
            <person name="LaButti K."/>
            <person name="Lipzen A."/>
            <person name="Waldron R."/>
            <person name="Moloney N.M."/>
            <person name="Sperisen C."/>
            <person name="Kredics L."/>
            <person name="Vagvoelgyi C."/>
            <person name="Patrignani A."/>
            <person name="Fitzpatrick D."/>
            <person name="Nagy I."/>
            <person name="Doyle S."/>
            <person name="Anderson J.B."/>
            <person name="Grigoriev I.V."/>
            <person name="Gueldener U."/>
            <person name="Muensterkoetter M."/>
            <person name="Nagy L.G."/>
        </authorList>
    </citation>
    <scope>NUCLEOTIDE SEQUENCE [LARGE SCALE GENOMIC DNA]</scope>
    <source>
        <strain evidence="2">C18/9</strain>
    </source>
</reference>
<organism evidence="1 2">
    <name type="scientific">Armillaria ostoyae</name>
    <name type="common">Armillaria root rot fungus</name>
    <dbReference type="NCBI Taxonomy" id="47428"/>
    <lineage>
        <taxon>Eukaryota</taxon>
        <taxon>Fungi</taxon>
        <taxon>Dikarya</taxon>
        <taxon>Basidiomycota</taxon>
        <taxon>Agaricomycotina</taxon>
        <taxon>Agaricomycetes</taxon>
        <taxon>Agaricomycetidae</taxon>
        <taxon>Agaricales</taxon>
        <taxon>Marasmiineae</taxon>
        <taxon>Physalacriaceae</taxon>
        <taxon>Armillaria</taxon>
    </lineage>
</organism>
<name>A0A284S9I5_ARMOS</name>
<dbReference type="SUPFAM" id="SSF49785">
    <property type="entry name" value="Galactose-binding domain-like"/>
    <property type="match status" value="1"/>
</dbReference>
<accession>A0A284S9I5</accession>
<dbReference type="STRING" id="47428.A0A284S9I5"/>
<dbReference type="EMBL" id="FUEG01000047">
    <property type="protein sequence ID" value="SJL17668.1"/>
    <property type="molecule type" value="Genomic_DNA"/>
</dbReference>
<dbReference type="AlphaFoldDB" id="A0A284S9I5"/>
<dbReference type="Proteomes" id="UP000219338">
    <property type="component" value="Unassembled WGS sequence"/>
</dbReference>
<sequence length="471" mass="51057">MSWSEKILRQFEASPPTSIQNDFHGAYNKLLNTLFPPETDFTVVPQYLEHNSLKGTDFIVMFEVVFRNKPVFVLQLKKPSTLLYDSRRQMADDQIRQRMVDVRRQCPIPTLHGVSAIGTRLCFYRLDLTQAQLQIMPPAIPGDSLFTIDTAPEERWDCSVLDAEGEAELRAVVDEIKQACSWNIFNKLAQACDDECPVFVNGVQIGTGRGPQNGAVVYTAGLNPDSKNTFAIGVNNTVGSAGLITTILVDYTDGTTETIVTDSTWKTLKGVAPGGWTSPSFDDSVWIAADVEGPSTASPWGTPSLPPAINMTTAAWLQTDECVSSGSAPRGHRPFRKTFTSPYGKTAVCGKVVLSVEDLYKLYVNGKTIGTGSGWTIMQAYSIPQLDPDVNVVAVDGANARADSRVYLAAGVLMAYNDGTSETYYTDASWKTLNALPPAGFEQPDADDSEWVASTLWAGGPVGNGATVPNA</sequence>
<gene>
    <name evidence="1" type="ORF">ARMOST_21228</name>
</gene>
<proteinExistence type="predicted"/>
<dbReference type="InterPro" id="IPR008979">
    <property type="entry name" value="Galactose-bd-like_sf"/>
</dbReference>
<evidence type="ECO:0000313" key="2">
    <source>
        <dbReference type="Proteomes" id="UP000219338"/>
    </source>
</evidence>
<keyword evidence="2" id="KW-1185">Reference proteome</keyword>
<evidence type="ECO:0000313" key="1">
    <source>
        <dbReference type="EMBL" id="SJL17668.1"/>
    </source>
</evidence>
<dbReference type="Gene3D" id="2.60.120.260">
    <property type="entry name" value="Galactose-binding domain-like"/>
    <property type="match status" value="2"/>
</dbReference>
<dbReference type="OrthoDB" id="5362978at2759"/>